<dbReference type="AlphaFoldDB" id="A0A4U5N549"/>
<dbReference type="SUPFAM" id="SSF50978">
    <property type="entry name" value="WD40 repeat-like"/>
    <property type="match status" value="1"/>
</dbReference>
<reference evidence="10 11" key="1">
    <citation type="journal article" date="2015" name="Genome Biol.">
        <title>Comparative genomics of Steinernema reveals deeply conserved gene regulatory networks.</title>
        <authorList>
            <person name="Dillman A.R."/>
            <person name="Macchietto M."/>
            <person name="Porter C.F."/>
            <person name="Rogers A."/>
            <person name="Williams B."/>
            <person name="Antoshechkin I."/>
            <person name="Lee M.M."/>
            <person name="Goodwin Z."/>
            <person name="Lu X."/>
            <person name="Lewis E.E."/>
            <person name="Goodrich-Blair H."/>
            <person name="Stock S.P."/>
            <person name="Adams B.J."/>
            <person name="Sternberg P.W."/>
            <person name="Mortazavi A."/>
        </authorList>
    </citation>
    <scope>NUCLEOTIDE SEQUENCE [LARGE SCALE GENOMIC DNA]</scope>
    <source>
        <strain evidence="10 11">ALL</strain>
    </source>
</reference>
<evidence type="ECO:0000256" key="7">
    <source>
        <dbReference type="ARBA" id="ARBA00093542"/>
    </source>
</evidence>
<proteinExistence type="inferred from homology"/>
<dbReference type="SMART" id="SM00320">
    <property type="entry name" value="WD40"/>
    <property type="match status" value="3"/>
</dbReference>
<dbReference type="Gene3D" id="2.130.10.10">
    <property type="entry name" value="YVTN repeat-like/Quinoprotein amine dehydrogenase"/>
    <property type="match status" value="1"/>
</dbReference>
<accession>A0A4U5N549</accession>
<dbReference type="UniPathway" id="UPA00989"/>
<evidence type="ECO:0000256" key="5">
    <source>
        <dbReference type="ARBA" id="ARBA00023242"/>
    </source>
</evidence>
<protein>
    <recommendedName>
        <fullName evidence="8">tRNA (guanine-N(7)-)-methyltransferase non-catalytic subunit</fullName>
    </recommendedName>
    <alternativeName>
        <fullName evidence="8">WD repeat-containing protein 4 homolog</fullName>
    </alternativeName>
</protein>
<dbReference type="GO" id="GO:0043527">
    <property type="term" value="C:tRNA methyltransferase complex"/>
    <property type="evidence" value="ECO:0007669"/>
    <property type="project" value="TreeGrafter"/>
</dbReference>
<dbReference type="GO" id="GO:0005634">
    <property type="term" value="C:nucleus"/>
    <property type="evidence" value="ECO:0007669"/>
    <property type="project" value="UniProtKB-SubCell"/>
</dbReference>
<evidence type="ECO:0000256" key="3">
    <source>
        <dbReference type="ARBA" id="ARBA00022694"/>
    </source>
</evidence>
<dbReference type="InterPro" id="IPR001680">
    <property type="entry name" value="WD40_rpt"/>
</dbReference>
<dbReference type="GO" id="GO:0005829">
    <property type="term" value="C:cytosol"/>
    <property type="evidence" value="ECO:0007669"/>
    <property type="project" value="TreeGrafter"/>
</dbReference>
<dbReference type="InterPro" id="IPR036322">
    <property type="entry name" value="WD40_repeat_dom_sf"/>
</dbReference>
<keyword evidence="11" id="KW-1185">Reference proteome</keyword>
<comment type="similarity">
    <text evidence="8">Belongs to the WD repeat TRM82 family.</text>
</comment>
<feature type="region of interest" description="Disordered" evidence="9">
    <location>
        <begin position="369"/>
        <end position="391"/>
    </location>
</feature>
<comment type="function">
    <text evidence="6">Required for the Mettl1-dependent formation of N(7)-methylguanine at position 46 (m7G46) in tRNA. In the Mettl1-wuho methyltransferase complex, it is required to stabilize and induce conformational changes of the catalytic subunit. Required for binding of nanos mRNA and repression of translation by the mei-P26-bgcn-bam-sxl complex. May cooperate with mei-P26 and nanos to derepress the BMP signaling pathway. May cooperate with mei-P26 to suppress expression of a subset of microRNAs. May cooperate with mei-P26 to regulate bam expression levels in germline cells during gametogenesis. Required to promote mitosis to meiosis transition during gametogenesis. May regulate germline cell division in part by regulating ribosome biogenesis.</text>
</comment>
<sequence length="391" mass="44875">MAHIRIFGDRIAIGCNEVLYIFSRQTLQTERRLEIGEMIRDRGLDKNGPYSTSAERQILGLAFSPSGNYICCLTSAKVALVFSVQENFYLHCQPIRLPKAPTAVVFDNKEENIIVSDRAGNVNRFEVKRQPVTYPEGKKWMDINGEEYNIPFHALLGHMSMVLDMCLSEDNQFILTADRDEKLRVSRYPQAYIIDHFCLGHESYVKSIQTFRKGAFTSGGDSVIRAWNLITGKCIAHSERLSEDPVRHLRILGDEDSIIRIAVAFEKSNVVKTLIFNGPENIFVEDTIFKAPENIFDLAYHPDGILFVLTTKNAYQVSSKGEFISFDGPYGENRLIRLLEEDLKISADPIEKLEKNVAFNNMEEYLQRKEERKEKRKRKHEGEEEPKKLDV</sequence>
<comment type="subcellular location">
    <subcellularLocation>
        <location evidence="1 8">Nucleus</location>
    </subcellularLocation>
</comment>
<evidence type="ECO:0000256" key="4">
    <source>
        <dbReference type="ARBA" id="ARBA00022737"/>
    </source>
</evidence>
<dbReference type="InterPro" id="IPR015943">
    <property type="entry name" value="WD40/YVTN_repeat-like_dom_sf"/>
</dbReference>
<reference evidence="10 11" key="2">
    <citation type="journal article" date="2019" name="G3 (Bethesda)">
        <title>Hybrid Assembly of the Genome of the Entomopathogenic Nematode Steinernema carpocapsae Identifies the X-Chromosome.</title>
        <authorList>
            <person name="Serra L."/>
            <person name="Macchietto M."/>
            <person name="Macias-Munoz A."/>
            <person name="McGill C.J."/>
            <person name="Rodriguez I.M."/>
            <person name="Rodriguez B."/>
            <person name="Murad R."/>
            <person name="Mortazavi A."/>
        </authorList>
    </citation>
    <scope>NUCLEOTIDE SEQUENCE [LARGE SCALE GENOMIC DNA]</scope>
    <source>
        <strain evidence="10 11">ALL</strain>
    </source>
</reference>
<gene>
    <name evidence="10" type="ORF">L596_018360</name>
</gene>
<dbReference type="OrthoDB" id="371245at2759"/>
<evidence type="ECO:0000313" key="10">
    <source>
        <dbReference type="EMBL" id="TKR77372.1"/>
    </source>
</evidence>
<dbReference type="PANTHER" id="PTHR16288:SF0">
    <property type="entry name" value="TRNA (GUANINE-N(7)-)-METHYLTRANSFERASE NON-CATALYTIC SUBUNIT WDR4"/>
    <property type="match status" value="1"/>
</dbReference>
<name>A0A4U5N549_STECR</name>
<evidence type="ECO:0000313" key="11">
    <source>
        <dbReference type="Proteomes" id="UP000298663"/>
    </source>
</evidence>
<dbReference type="Proteomes" id="UP000298663">
    <property type="component" value="Unassembled WGS sequence"/>
</dbReference>
<dbReference type="STRING" id="34508.A0A4U5N549"/>
<evidence type="ECO:0000256" key="2">
    <source>
        <dbReference type="ARBA" id="ARBA00022574"/>
    </source>
</evidence>
<dbReference type="InterPro" id="IPR028884">
    <property type="entry name" value="Trm82"/>
</dbReference>
<organism evidence="10 11">
    <name type="scientific">Steinernema carpocapsae</name>
    <name type="common">Entomopathogenic nematode</name>
    <dbReference type="NCBI Taxonomy" id="34508"/>
    <lineage>
        <taxon>Eukaryota</taxon>
        <taxon>Metazoa</taxon>
        <taxon>Ecdysozoa</taxon>
        <taxon>Nematoda</taxon>
        <taxon>Chromadorea</taxon>
        <taxon>Rhabditida</taxon>
        <taxon>Tylenchina</taxon>
        <taxon>Panagrolaimomorpha</taxon>
        <taxon>Strongyloidoidea</taxon>
        <taxon>Steinernematidae</taxon>
        <taxon>Steinernema</taxon>
    </lineage>
</organism>
<evidence type="ECO:0000256" key="9">
    <source>
        <dbReference type="SAM" id="MobiDB-lite"/>
    </source>
</evidence>
<dbReference type="EMBL" id="AZBU02000005">
    <property type="protein sequence ID" value="TKR77372.1"/>
    <property type="molecule type" value="Genomic_DNA"/>
</dbReference>
<keyword evidence="5 8" id="KW-0539">Nucleus</keyword>
<comment type="pathway">
    <text evidence="8">tRNA modification; N(7)-methylguanine-tRNA biosynthesis.</text>
</comment>
<comment type="caution">
    <text evidence="10">The sequence shown here is derived from an EMBL/GenBank/DDBJ whole genome shotgun (WGS) entry which is preliminary data.</text>
</comment>
<dbReference type="Pfam" id="PF00400">
    <property type="entry name" value="WD40"/>
    <property type="match status" value="1"/>
</dbReference>
<comment type="subunit">
    <text evidence="7">Forms a heterodimer with the catalytic subunit Mettl1. Interacts with mei-P26 and weakly interacts with bgcn; required for the function or formation of the mei-P26-bgcn-bam-sxl complex. Interacts with nanos; may be involved in mei-P26-dependent derepression of the BMP signaling pathway. Interacts with Myc; the interaction may be mediated by mei-P26 and may be involved in the regulation of ribosome biogenesis.</text>
</comment>
<keyword evidence="2 8" id="KW-0853">WD repeat</keyword>
<evidence type="ECO:0000256" key="1">
    <source>
        <dbReference type="ARBA" id="ARBA00004123"/>
    </source>
</evidence>
<comment type="function">
    <text evidence="8">Required for the formation of N(7)-methylguanine at position 46 (m7G46) in tRNA. In the complex, it is required to stabilize and induce conformational changes of the catalytic subunit.</text>
</comment>
<keyword evidence="3 8" id="KW-0819">tRNA processing</keyword>
<evidence type="ECO:0000256" key="6">
    <source>
        <dbReference type="ARBA" id="ARBA00093337"/>
    </source>
</evidence>
<dbReference type="HAMAP" id="MF_03056">
    <property type="entry name" value="TRM82"/>
    <property type="match status" value="1"/>
</dbReference>
<dbReference type="GO" id="GO:0106004">
    <property type="term" value="P:tRNA (guanine-N7)-methylation"/>
    <property type="evidence" value="ECO:0007669"/>
    <property type="project" value="UniProtKB-UniRule"/>
</dbReference>
<keyword evidence="4 8" id="KW-0677">Repeat</keyword>
<evidence type="ECO:0000256" key="8">
    <source>
        <dbReference type="HAMAP-Rule" id="MF_03056"/>
    </source>
</evidence>
<feature type="compositionally biased region" description="Basic and acidic residues" evidence="9">
    <location>
        <begin position="380"/>
        <end position="391"/>
    </location>
</feature>
<dbReference type="PANTHER" id="PTHR16288">
    <property type="entry name" value="WD40 REPEAT PROTEIN 4"/>
    <property type="match status" value="1"/>
</dbReference>